<accession>A0ABN8J3G1</accession>
<dbReference type="Proteomes" id="UP000837857">
    <property type="component" value="Chromosome 7"/>
</dbReference>
<keyword evidence="2" id="KW-1185">Reference proteome</keyword>
<sequence>MRESFTPVRTLAYNAGFSRGHRNEMWSKVRWAGPVGGTRRLVGTAQLRIRPLDPPFPSPTPVATGYRLATTYIHPAQAMPVS</sequence>
<gene>
    <name evidence="1" type="ORF">IPOD504_LOCUS16043</name>
</gene>
<feature type="non-terminal residue" evidence="1">
    <location>
        <position position="1"/>
    </location>
</feature>
<protein>
    <submittedName>
        <fullName evidence="1">Uncharacterized protein</fullName>
    </submittedName>
</protein>
<evidence type="ECO:0000313" key="2">
    <source>
        <dbReference type="Proteomes" id="UP000837857"/>
    </source>
</evidence>
<reference evidence="1" key="1">
    <citation type="submission" date="2022-03" db="EMBL/GenBank/DDBJ databases">
        <authorList>
            <person name="Martin H S."/>
        </authorList>
    </citation>
    <scope>NUCLEOTIDE SEQUENCE</scope>
</reference>
<name>A0ABN8J3G1_9NEOP</name>
<organism evidence="1 2">
    <name type="scientific">Iphiclides podalirius</name>
    <name type="common">scarce swallowtail</name>
    <dbReference type="NCBI Taxonomy" id="110791"/>
    <lineage>
        <taxon>Eukaryota</taxon>
        <taxon>Metazoa</taxon>
        <taxon>Ecdysozoa</taxon>
        <taxon>Arthropoda</taxon>
        <taxon>Hexapoda</taxon>
        <taxon>Insecta</taxon>
        <taxon>Pterygota</taxon>
        <taxon>Neoptera</taxon>
        <taxon>Endopterygota</taxon>
        <taxon>Lepidoptera</taxon>
        <taxon>Glossata</taxon>
        <taxon>Ditrysia</taxon>
        <taxon>Papilionoidea</taxon>
        <taxon>Papilionidae</taxon>
        <taxon>Papilioninae</taxon>
        <taxon>Iphiclides</taxon>
    </lineage>
</organism>
<evidence type="ECO:0000313" key="1">
    <source>
        <dbReference type="EMBL" id="CAH2074366.1"/>
    </source>
</evidence>
<dbReference type="EMBL" id="OW152819">
    <property type="protein sequence ID" value="CAH2074366.1"/>
    <property type="molecule type" value="Genomic_DNA"/>
</dbReference>
<proteinExistence type="predicted"/>